<proteinExistence type="predicted"/>
<evidence type="ECO:0000313" key="3">
    <source>
        <dbReference type="Proteomes" id="UP001140453"/>
    </source>
</evidence>
<dbReference type="PANTHER" id="PTHR45648">
    <property type="entry name" value="GDSL LIPASE/ACYLHYDROLASE FAMILY PROTEIN (AFU_ORTHOLOGUE AFUA_4G14700)"/>
    <property type="match status" value="1"/>
</dbReference>
<gene>
    <name evidence="2" type="ORF">N0V93_005890</name>
</gene>
<accession>A0A9W8YVG7</accession>
<dbReference type="Gene3D" id="3.40.50.1110">
    <property type="entry name" value="SGNH hydrolase"/>
    <property type="match status" value="1"/>
</dbReference>
<dbReference type="InterPro" id="IPR051058">
    <property type="entry name" value="GDSL_Est/Lipase"/>
</dbReference>
<keyword evidence="3" id="KW-1185">Reference proteome</keyword>
<dbReference type="OrthoDB" id="1600564at2759"/>
<reference evidence="2" key="1">
    <citation type="submission" date="2022-10" db="EMBL/GenBank/DDBJ databases">
        <title>Tapping the CABI collections for fungal endophytes: first genome assemblies for Collariella, Neodidymelliopsis, Ascochyta clinopodiicola, Didymella pomorum, Didymosphaeria variabile, Neocosmospora piperis and Neocucurbitaria cava.</title>
        <authorList>
            <person name="Hill R."/>
        </authorList>
    </citation>
    <scope>NUCLEOTIDE SEQUENCE</scope>
    <source>
        <strain evidence="2">IMI 355082</strain>
    </source>
</reference>
<dbReference type="Proteomes" id="UP001140453">
    <property type="component" value="Unassembled WGS sequence"/>
</dbReference>
<dbReference type="GO" id="GO:0016787">
    <property type="term" value="F:hydrolase activity"/>
    <property type="evidence" value="ECO:0007669"/>
    <property type="project" value="UniProtKB-KW"/>
</dbReference>
<evidence type="ECO:0000256" key="1">
    <source>
        <dbReference type="ARBA" id="ARBA00022801"/>
    </source>
</evidence>
<dbReference type="AlphaFoldDB" id="A0A9W8YVG7"/>
<dbReference type="PANTHER" id="PTHR45648:SF22">
    <property type="entry name" value="GDSL LIPASE_ACYLHYDROLASE FAMILY PROTEIN (AFU_ORTHOLOGUE AFUA_4G14700)"/>
    <property type="match status" value="1"/>
</dbReference>
<name>A0A9W8YVG7_9PEZI</name>
<protein>
    <recommendedName>
        <fullName evidence="4">Carbohydrate esterase family 16 protein</fullName>
    </recommendedName>
</protein>
<keyword evidence="1" id="KW-0378">Hydrolase</keyword>
<dbReference type="InterPro" id="IPR036514">
    <property type="entry name" value="SGNH_hydro_sf"/>
</dbReference>
<organism evidence="2 3">
    <name type="scientific">Gnomoniopsis smithogilvyi</name>
    <dbReference type="NCBI Taxonomy" id="1191159"/>
    <lineage>
        <taxon>Eukaryota</taxon>
        <taxon>Fungi</taxon>
        <taxon>Dikarya</taxon>
        <taxon>Ascomycota</taxon>
        <taxon>Pezizomycotina</taxon>
        <taxon>Sordariomycetes</taxon>
        <taxon>Sordariomycetidae</taxon>
        <taxon>Diaporthales</taxon>
        <taxon>Gnomoniaceae</taxon>
        <taxon>Gnomoniopsis</taxon>
    </lineage>
</organism>
<evidence type="ECO:0008006" key="4">
    <source>
        <dbReference type="Google" id="ProtNLM"/>
    </source>
</evidence>
<dbReference type="EMBL" id="JAPEVB010000003">
    <property type="protein sequence ID" value="KAJ4392265.1"/>
    <property type="molecule type" value="Genomic_DNA"/>
</dbReference>
<evidence type="ECO:0000313" key="2">
    <source>
        <dbReference type="EMBL" id="KAJ4392265.1"/>
    </source>
</evidence>
<dbReference type="SUPFAM" id="SSF52266">
    <property type="entry name" value="SGNH hydrolase"/>
    <property type="match status" value="1"/>
</dbReference>
<comment type="caution">
    <text evidence="2">The sequence shown here is derived from an EMBL/GenBank/DDBJ whole genome shotgun (WGS) entry which is preliminary data.</text>
</comment>
<sequence>MHPSVIIKPFLLVSSAAYVRGSFDNLVTFGASYTDNGRLNYYMANGGNAPPPGTLPPTTNVTASGGLSWGQLVQQETGVAYFDYAISGAVCSNAITPRFSRALGKPFPAVIEDQLPSYVADIAFPTLYENRSADNTVYALWIITNDIGFNAILTDSQVAGTNITTYVDCVWSVFDVIYSTGGRQFVLLNAAPLQLTPLYASLSSDGAGDNQYWKNKTAYNTTEYEQKMLEYTQLINLVFDYGVPFNLLVQQRWPGASLSIFDTNALLADIFHNPSQYLDAPAKATGVYHSCSAVNTSNCVNSPDPISSFLWYDELHPTEKTPQEFIKIVAGNSSYGTRYG</sequence>